<dbReference type="PROSITE" id="PS51340">
    <property type="entry name" value="MOSC"/>
    <property type="match status" value="1"/>
</dbReference>
<accession>A0A2T7U8U8</accession>
<dbReference type="STRING" id="1293045.H663_12570"/>
<organism evidence="2 3">
    <name type="scientific">Limnohabitans planktonicus II-D5</name>
    <dbReference type="NCBI Taxonomy" id="1293045"/>
    <lineage>
        <taxon>Bacteria</taxon>
        <taxon>Pseudomonadati</taxon>
        <taxon>Pseudomonadota</taxon>
        <taxon>Betaproteobacteria</taxon>
        <taxon>Burkholderiales</taxon>
        <taxon>Comamonadaceae</taxon>
        <taxon>Limnohabitans</taxon>
    </lineage>
</organism>
<protein>
    <submittedName>
        <fullName evidence="2">Sulfurase</fullName>
    </submittedName>
</protein>
<gene>
    <name evidence="2" type="ORF">H663_019015</name>
</gene>
<dbReference type="Gene3D" id="2.40.33.20">
    <property type="entry name" value="PK beta-barrel domain-like"/>
    <property type="match status" value="1"/>
</dbReference>
<dbReference type="InterPro" id="IPR052353">
    <property type="entry name" value="Benzoxazolinone_Detox_Enz"/>
</dbReference>
<feature type="domain" description="MOSC" evidence="1">
    <location>
        <begin position="38"/>
        <end position="180"/>
    </location>
</feature>
<dbReference type="EMBL" id="LFYT02000041">
    <property type="protein sequence ID" value="PVE41090.1"/>
    <property type="molecule type" value="Genomic_DNA"/>
</dbReference>
<dbReference type="AlphaFoldDB" id="A0A2T7U8U8"/>
<dbReference type="InterPro" id="IPR011037">
    <property type="entry name" value="Pyrv_Knase-like_insert_dom_sf"/>
</dbReference>
<dbReference type="GO" id="GO:0003824">
    <property type="term" value="F:catalytic activity"/>
    <property type="evidence" value="ECO:0007669"/>
    <property type="project" value="InterPro"/>
</dbReference>
<sequence>MQPSSPPGMSGTLLAIQIGQVRPLMVGGRKLVSAIGKTTVSGPIEVGVLGLAGDEQADLSVHGGLSKAVYALPSEHLPWWQAQRQAQGATMFEEALAPGYLGENLSLQGLLEHELFMGDRLDFGDVVLRVTQPREPCGKFNAVMGYALAAKDMVQSGRCGFYLAVEKPGVLQAGATCQVLAGSRSTRVTEALQHKAWKHLR</sequence>
<dbReference type="RefSeq" id="WP_083451213.1">
    <property type="nucleotide sequence ID" value="NZ_LFYT02000041.1"/>
</dbReference>
<dbReference type="InterPro" id="IPR005302">
    <property type="entry name" value="MoCF_Sase_C"/>
</dbReference>
<dbReference type="PANTHER" id="PTHR30212">
    <property type="entry name" value="PROTEIN YIIM"/>
    <property type="match status" value="1"/>
</dbReference>
<dbReference type="GO" id="GO:0030170">
    <property type="term" value="F:pyridoxal phosphate binding"/>
    <property type="evidence" value="ECO:0007669"/>
    <property type="project" value="InterPro"/>
</dbReference>
<dbReference type="SUPFAM" id="SSF50800">
    <property type="entry name" value="PK beta-barrel domain-like"/>
    <property type="match status" value="1"/>
</dbReference>
<keyword evidence="3" id="KW-1185">Reference proteome</keyword>
<dbReference type="Pfam" id="PF03473">
    <property type="entry name" value="MOSC"/>
    <property type="match status" value="1"/>
</dbReference>
<evidence type="ECO:0000313" key="3">
    <source>
        <dbReference type="Proteomes" id="UP000037507"/>
    </source>
</evidence>
<reference evidence="2" key="1">
    <citation type="submission" date="2017-04" db="EMBL/GenBank/DDBJ databases">
        <title>Unexpected and diverse lifestyles within the genus Limnohabitans.</title>
        <authorList>
            <person name="Kasalicky V."/>
            <person name="Mehrshad M."/>
            <person name="Andrei S.-A."/>
            <person name="Salcher M."/>
            <person name="Kratochvilova H."/>
            <person name="Simek K."/>
            <person name="Ghai R."/>
        </authorList>
    </citation>
    <scope>NUCLEOTIDE SEQUENCE [LARGE SCALE GENOMIC DNA]</scope>
    <source>
        <strain evidence="2">II-D5</strain>
    </source>
</reference>
<name>A0A2T7U8U8_9BURK</name>
<dbReference type="Proteomes" id="UP000037507">
    <property type="component" value="Unassembled WGS sequence"/>
</dbReference>
<comment type="caution">
    <text evidence="2">The sequence shown here is derived from an EMBL/GenBank/DDBJ whole genome shotgun (WGS) entry which is preliminary data.</text>
</comment>
<dbReference type="GO" id="GO:0030151">
    <property type="term" value="F:molybdenum ion binding"/>
    <property type="evidence" value="ECO:0007669"/>
    <property type="project" value="InterPro"/>
</dbReference>
<dbReference type="PANTHER" id="PTHR30212:SF2">
    <property type="entry name" value="PROTEIN YIIM"/>
    <property type="match status" value="1"/>
</dbReference>
<dbReference type="OrthoDB" id="9786134at2"/>
<proteinExistence type="predicted"/>
<evidence type="ECO:0000313" key="2">
    <source>
        <dbReference type="EMBL" id="PVE41090.1"/>
    </source>
</evidence>
<evidence type="ECO:0000259" key="1">
    <source>
        <dbReference type="PROSITE" id="PS51340"/>
    </source>
</evidence>